<gene>
    <name evidence="2" type="ORF">BDW47DRAFT_120194</name>
</gene>
<feature type="chain" id="PRO_5014124071" evidence="1">
    <location>
        <begin position="21"/>
        <end position="282"/>
    </location>
</feature>
<organism evidence="2 3">
    <name type="scientific">Aspergillus candidus</name>
    <dbReference type="NCBI Taxonomy" id="41067"/>
    <lineage>
        <taxon>Eukaryota</taxon>
        <taxon>Fungi</taxon>
        <taxon>Dikarya</taxon>
        <taxon>Ascomycota</taxon>
        <taxon>Pezizomycotina</taxon>
        <taxon>Eurotiomycetes</taxon>
        <taxon>Eurotiomycetidae</taxon>
        <taxon>Eurotiales</taxon>
        <taxon>Aspergillaceae</taxon>
        <taxon>Aspergillus</taxon>
        <taxon>Aspergillus subgen. Circumdati</taxon>
    </lineage>
</organism>
<dbReference type="RefSeq" id="XP_024668671.1">
    <property type="nucleotide sequence ID" value="XM_024815456.1"/>
</dbReference>
<evidence type="ECO:0000256" key="1">
    <source>
        <dbReference type="SAM" id="SignalP"/>
    </source>
</evidence>
<keyword evidence="3" id="KW-1185">Reference proteome</keyword>
<dbReference type="OrthoDB" id="3641682at2759"/>
<protein>
    <submittedName>
        <fullName evidence="2">Uncharacterized protein</fullName>
    </submittedName>
</protein>
<reference evidence="2 3" key="1">
    <citation type="submission" date="2017-12" db="EMBL/GenBank/DDBJ databases">
        <authorList>
            <consortium name="DOE Joint Genome Institute"/>
            <person name="Haridas S."/>
            <person name="Kjaerbolling I."/>
            <person name="Vesth T.C."/>
            <person name="Frisvad J.C."/>
            <person name="Nybo J.L."/>
            <person name="Theobald S."/>
            <person name="Kuo A."/>
            <person name="Bowyer P."/>
            <person name="Matsuda Y."/>
            <person name="Mondo S."/>
            <person name="Lyhne E.K."/>
            <person name="Kogle M.E."/>
            <person name="Clum A."/>
            <person name="Lipzen A."/>
            <person name="Salamov A."/>
            <person name="Ngan C.Y."/>
            <person name="Daum C."/>
            <person name="Chiniquy J."/>
            <person name="Barry K."/>
            <person name="LaButti K."/>
            <person name="Simmons B.A."/>
            <person name="Magnuson J.K."/>
            <person name="Mortensen U.H."/>
            <person name="Larsen T.O."/>
            <person name="Grigoriev I.V."/>
            <person name="Baker S.E."/>
            <person name="Andersen M.R."/>
            <person name="Nordberg H.P."/>
            <person name="Cantor M.N."/>
            <person name="Hua S.X."/>
        </authorList>
    </citation>
    <scope>NUCLEOTIDE SEQUENCE [LARGE SCALE GENOMIC DNA]</scope>
    <source>
        <strain evidence="2 3">CBS 102.13</strain>
    </source>
</reference>
<name>A0A2I2F211_ASPCN</name>
<dbReference type="EMBL" id="KZ559175">
    <property type="protein sequence ID" value="PLB34659.1"/>
    <property type="molecule type" value="Genomic_DNA"/>
</dbReference>
<dbReference type="Proteomes" id="UP000234585">
    <property type="component" value="Unassembled WGS sequence"/>
</dbReference>
<proteinExistence type="predicted"/>
<accession>A0A2I2F211</accession>
<evidence type="ECO:0000313" key="3">
    <source>
        <dbReference type="Proteomes" id="UP000234585"/>
    </source>
</evidence>
<keyword evidence="1" id="KW-0732">Signal</keyword>
<dbReference type="AlphaFoldDB" id="A0A2I2F211"/>
<dbReference type="GeneID" id="36522616"/>
<evidence type="ECO:0000313" key="2">
    <source>
        <dbReference type="EMBL" id="PLB34659.1"/>
    </source>
</evidence>
<feature type="signal peptide" evidence="1">
    <location>
        <begin position="1"/>
        <end position="20"/>
    </location>
</feature>
<sequence length="282" mass="30524">MRGSILKFGLTMALLAMGTANPLPLDQNVYDETPTIIPRVMNITAREFVEAGGAYMDAPDSDGNPPVDVDKRGFQPPDACRIPARLYYKLKGDGDPHQNFVITQKGGSLVSCSAEDGSTGSGYEQSLSWSITGGVNIPWASVSLGVSESEAYTVSQSFTCGGVAKQKGNICVLVYQAVTAFKVEVHKSDPCKGIVDQKWDETIYAPNGNKMGSIGARGINVAKHGVVQCVGDVDRTINHYCGPKGDASWWRGKQAGPWIKEYVDQREPKDCKVPIEAHQYFD</sequence>